<dbReference type="AlphaFoldDB" id="S8DUJ5"/>
<protein>
    <recommendedName>
        <fullName evidence="4">BTB domain-containing protein</fullName>
    </recommendedName>
</protein>
<evidence type="ECO:0000256" key="1">
    <source>
        <dbReference type="SAM" id="MobiDB-lite"/>
    </source>
</evidence>
<dbReference type="STRING" id="743788.S8DUJ5"/>
<gene>
    <name evidence="2" type="ORF">FOMPIDRAFT_1053396</name>
</gene>
<feature type="compositionally biased region" description="Basic and acidic residues" evidence="1">
    <location>
        <begin position="139"/>
        <end position="156"/>
    </location>
</feature>
<feature type="region of interest" description="Disordered" evidence="1">
    <location>
        <begin position="113"/>
        <end position="193"/>
    </location>
</feature>
<dbReference type="InterPro" id="IPR011333">
    <property type="entry name" value="SKP1/BTB/POZ_sf"/>
</dbReference>
<sequence>MSDSDCDPELAVAIAASLETYNSDMSTVEPSRDEALRSEILTSITKGNFTDTRFYLPSRRHRLGLVTGFRPVYANGAILSKEVEDIGQMLQGGFSESLLATFNNEDELTSGYGVPLHDYGYDSDSDLEDDEDDALPPEKSVEARSEVSELHAEHNSTEAVDASSSTGVHGRETYTVSPLTTEQRHMSSSPSAFGSMGRTVIVKGTAYKTWVALVAYLYTGQITFAPLRSASQSPDDAESSHLEDPRPNSCSPKSMYRLADKYGLHKLKELALSNLRTELGSDNIVQELTSSFTSCYPEILALQLEFLCNRKRILDVVDSESFRIWIARVAQGELPHSEHVVLALFQSMARRIPESHVIGKDLRRGYMCKNGDDEHYRAEAAFYPAEAWLAGCPPEAAPAFYAPSTPKTMKKLNNKGKKRTVHGNASPMLTSMAGPGTLSTAAIPTITKEDVLSSSLLDAVVTGGFMDTAFAVYTHRMARGVVGSPQQVFANEAILRSVSNYFSTPPKLDGQEGRTSTEDYDYMSDSDLDEVDEVEDMGVEEHIRPPAQEPISLPVLPHIPETQESSLEDKMRTTDEPNGVHSTRVSSGLTTPELMFGVSESKALALNDIQSKIGPANILAELSSSLTFRYPELQAAEVKILVDKGLTQSVLGDMNRWLTEFTVLHGAQGADTVALDSATNGVLSNRVFRAYTRRRASGVVDKPQNIFANEALVRFTSDYFNTLFAWDTQESRAFTTDYDYLSDSDLDDDDEDDGVAESATTSQLTQTEKFGVDDLGQLALENLRTKLGPDNILTELRSSLTTRYIDLRQIA</sequence>
<dbReference type="eggNOG" id="ENOG502SSGC">
    <property type="taxonomic scope" value="Eukaryota"/>
</dbReference>
<dbReference type="EMBL" id="KE504191">
    <property type="protein sequence ID" value="EPS96247.1"/>
    <property type="molecule type" value="Genomic_DNA"/>
</dbReference>
<feature type="region of interest" description="Disordered" evidence="1">
    <location>
        <begin position="230"/>
        <end position="250"/>
    </location>
</feature>
<dbReference type="PANTHER" id="PTHR24413">
    <property type="entry name" value="SPECKLE-TYPE POZ PROTEIN"/>
    <property type="match status" value="1"/>
</dbReference>
<reference evidence="2 3" key="1">
    <citation type="journal article" date="2012" name="Science">
        <title>The Paleozoic origin of enzymatic lignin decomposition reconstructed from 31 fungal genomes.</title>
        <authorList>
            <person name="Floudas D."/>
            <person name="Binder M."/>
            <person name="Riley R."/>
            <person name="Barry K."/>
            <person name="Blanchette R.A."/>
            <person name="Henrissat B."/>
            <person name="Martinez A.T."/>
            <person name="Otillar R."/>
            <person name="Spatafora J.W."/>
            <person name="Yadav J.S."/>
            <person name="Aerts A."/>
            <person name="Benoit I."/>
            <person name="Boyd A."/>
            <person name="Carlson A."/>
            <person name="Copeland A."/>
            <person name="Coutinho P.M."/>
            <person name="de Vries R.P."/>
            <person name="Ferreira P."/>
            <person name="Findley K."/>
            <person name="Foster B."/>
            <person name="Gaskell J."/>
            <person name="Glotzer D."/>
            <person name="Gorecki P."/>
            <person name="Heitman J."/>
            <person name="Hesse C."/>
            <person name="Hori C."/>
            <person name="Igarashi K."/>
            <person name="Jurgens J.A."/>
            <person name="Kallen N."/>
            <person name="Kersten P."/>
            <person name="Kohler A."/>
            <person name="Kuees U."/>
            <person name="Kumar T.K.A."/>
            <person name="Kuo A."/>
            <person name="LaButti K."/>
            <person name="Larrondo L.F."/>
            <person name="Lindquist E."/>
            <person name="Ling A."/>
            <person name="Lombard V."/>
            <person name="Lucas S."/>
            <person name="Lundell T."/>
            <person name="Martin R."/>
            <person name="McLaughlin D.J."/>
            <person name="Morgenstern I."/>
            <person name="Morin E."/>
            <person name="Murat C."/>
            <person name="Nagy L.G."/>
            <person name="Nolan M."/>
            <person name="Ohm R.A."/>
            <person name="Patyshakuliyeva A."/>
            <person name="Rokas A."/>
            <person name="Ruiz-Duenas F.J."/>
            <person name="Sabat G."/>
            <person name="Salamov A."/>
            <person name="Samejima M."/>
            <person name="Schmutz J."/>
            <person name="Slot J.C."/>
            <person name="St John F."/>
            <person name="Stenlid J."/>
            <person name="Sun H."/>
            <person name="Sun S."/>
            <person name="Syed K."/>
            <person name="Tsang A."/>
            <person name="Wiebenga A."/>
            <person name="Young D."/>
            <person name="Pisabarro A."/>
            <person name="Eastwood D.C."/>
            <person name="Martin F."/>
            <person name="Cullen D."/>
            <person name="Grigoriev I.V."/>
            <person name="Hibbett D.S."/>
        </authorList>
    </citation>
    <scope>NUCLEOTIDE SEQUENCE</scope>
    <source>
        <strain evidence="3">FP-58527</strain>
    </source>
</reference>
<keyword evidence="3" id="KW-1185">Reference proteome</keyword>
<evidence type="ECO:0008006" key="4">
    <source>
        <dbReference type="Google" id="ProtNLM"/>
    </source>
</evidence>
<feature type="region of interest" description="Disordered" evidence="1">
    <location>
        <begin position="414"/>
        <end position="433"/>
    </location>
</feature>
<dbReference type="OrthoDB" id="6359816at2759"/>
<dbReference type="HOGENOM" id="CLU_347811_0_0_1"/>
<evidence type="ECO:0000313" key="3">
    <source>
        <dbReference type="Proteomes" id="UP000015241"/>
    </source>
</evidence>
<dbReference type="Proteomes" id="UP000015241">
    <property type="component" value="Unassembled WGS sequence"/>
</dbReference>
<name>S8DUJ5_FOMSC</name>
<proteinExistence type="predicted"/>
<dbReference type="InParanoid" id="S8DUJ5"/>
<evidence type="ECO:0000313" key="2">
    <source>
        <dbReference type="EMBL" id="EPS96247.1"/>
    </source>
</evidence>
<feature type="compositionally biased region" description="Acidic residues" evidence="1">
    <location>
        <begin position="121"/>
        <end position="135"/>
    </location>
</feature>
<dbReference type="Gene3D" id="3.30.710.10">
    <property type="entry name" value="Potassium Channel Kv1.1, Chain A"/>
    <property type="match status" value="1"/>
</dbReference>
<organism evidence="2 3">
    <name type="scientific">Fomitopsis schrenkii</name>
    <name type="common">Brown rot fungus</name>
    <dbReference type="NCBI Taxonomy" id="2126942"/>
    <lineage>
        <taxon>Eukaryota</taxon>
        <taxon>Fungi</taxon>
        <taxon>Dikarya</taxon>
        <taxon>Basidiomycota</taxon>
        <taxon>Agaricomycotina</taxon>
        <taxon>Agaricomycetes</taxon>
        <taxon>Polyporales</taxon>
        <taxon>Fomitopsis</taxon>
    </lineage>
</organism>
<feature type="compositionally biased region" description="Polar residues" evidence="1">
    <location>
        <begin position="174"/>
        <end position="192"/>
    </location>
</feature>
<accession>S8DUJ5</accession>